<accession>A0AA36GK63</accession>
<dbReference type="AlphaFoldDB" id="A0AA36GK63"/>
<evidence type="ECO:0000313" key="2">
    <source>
        <dbReference type="Proteomes" id="UP001176961"/>
    </source>
</evidence>
<name>A0AA36GK63_CYLNA</name>
<sequence length="100" mass="11194">MSEMRSELCQLENIAHHFRPRKYFARGVTTSYGPFHDIPAASEFPPGMFYLIAQKIAVLPSGRVVFRGDTAGLLMGHLSCPLNTASLETRWVVVWSDSHS</sequence>
<gene>
    <name evidence="1" type="ORF">CYNAS_LOCUS2768</name>
</gene>
<dbReference type="EMBL" id="CATQJL010000001">
    <property type="protein sequence ID" value="CAJ0590785.1"/>
    <property type="molecule type" value="Genomic_DNA"/>
</dbReference>
<organism evidence="1 2">
    <name type="scientific">Cylicocyclus nassatus</name>
    <name type="common">Nematode worm</name>
    <dbReference type="NCBI Taxonomy" id="53992"/>
    <lineage>
        <taxon>Eukaryota</taxon>
        <taxon>Metazoa</taxon>
        <taxon>Ecdysozoa</taxon>
        <taxon>Nematoda</taxon>
        <taxon>Chromadorea</taxon>
        <taxon>Rhabditida</taxon>
        <taxon>Rhabditina</taxon>
        <taxon>Rhabditomorpha</taxon>
        <taxon>Strongyloidea</taxon>
        <taxon>Strongylidae</taxon>
        <taxon>Cylicocyclus</taxon>
    </lineage>
</organism>
<proteinExistence type="predicted"/>
<comment type="caution">
    <text evidence="1">The sequence shown here is derived from an EMBL/GenBank/DDBJ whole genome shotgun (WGS) entry which is preliminary data.</text>
</comment>
<reference evidence="1" key="1">
    <citation type="submission" date="2023-07" db="EMBL/GenBank/DDBJ databases">
        <authorList>
            <consortium name="CYATHOMIX"/>
        </authorList>
    </citation>
    <scope>NUCLEOTIDE SEQUENCE</scope>
    <source>
        <strain evidence="1">N/A</strain>
    </source>
</reference>
<keyword evidence="2" id="KW-1185">Reference proteome</keyword>
<dbReference type="Proteomes" id="UP001176961">
    <property type="component" value="Unassembled WGS sequence"/>
</dbReference>
<protein>
    <submittedName>
        <fullName evidence="1">Uncharacterized protein</fullName>
    </submittedName>
</protein>
<evidence type="ECO:0000313" key="1">
    <source>
        <dbReference type="EMBL" id="CAJ0590785.1"/>
    </source>
</evidence>